<accession>A0A1I7MVB3</accession>
<proteinExistence type="predicted"/>
<dbReference type="Proteomes" id="UP000199423">
    <property type="component" value="Unassembled WGS sequence"/>
</dbReference>
<dbReference type="InterPro" id="IPR036388">
    <property type="entry name" value="WH-like_DNA-bd_sf"/>
</dbReference>
<dbReference type="OrthoDB" id="9795923at2"/>
<evidence type="ECO:0000256" key="2">
    <source>
        <dbReference type="SAM" id="MobiDB-lite"/>
    </source>
</evidence>
<dbReference type="GO" id="GO:0003677">
    <property type="term" value="F:DNA binding"/>
    <property type="evidence" value="ECO:0007669"/>
    <property type="project" value="UniProtKB-KW"/>
</dbReference>
<organism evidence="3 4">
    <name type="scientific">Hyphomicrobium facile</name>
    <dbReference type="NCBI Taxonomy" id="51670"/>
    <lineage>
        <taxon>Bacteria</taxon>
        <taxon>Pseudomonadati</taxon>
        <taxon>Pseudomonadota</taxon>
        <taxon>Alphaproteobacteria</taxon>
        <taxon>Hyphomicrobiales</taxon>
        <taxon>Hyphomicrobiaceae</taxon>
        <taxon>Hyphomicrobium</taxon>
    </lineage>
</organism>
<dbReference type="PANTHER" id="PTHR33221">
    <property type="entry name" value="WINGED HELIX-TURN-HELIX TRANSCRIPTIONAL REGULATOR, RRF2 FAMILY"/>
    <property type="match status" value="1"/>
</dbReference>
<feature type="compositionally biased region" description="Basic residues" evidence="2">
    <location>
        <begin position="150"/>
        <end position="165"/>
    </location>
</feature>
<dbReference type="NCBIfam" id="TIGR00738">
    <property type="entry name" value="rrf2_super"/>
    <property type="match status" value="1"/>
</dbReference>
<name>A0A1I7MVB3_9HYPH</name>
<evidence type="ECO:0000256" key="1">
    <source>
        <dbReference type="ARBA" id="ARBA00023125"/>
    </source>
</evidence>
<dbReference type="PANTHER" id="PTHR33221:SF4">
    <property type="entry name" value="HTH-TYPE TRANSCRIPTIONAL REPRESSOR NSRR"/>
    <property type="match status" value="1"/>
</dbReference>
<protein>
    <submittedName>
        <fullName evidence="3">Transcriptional regulator, BadM/Rrf2 family</fullName>
    </submittedName>
</protein>
<keyword evidence="4" id="KW-1185">Reference proteome</keyword>
<dbReference type="GO" id="GO:0005829">
    <property type="term" value="C:cytosol"/>
    <property type="evidence" value="ECO:0007669"/>
    <property type="project" value="TreeGrafter"/>
</dbReference>
<dbReference type="STRING" id="51670.SAMN04488557_0433"/>
<evidence type="ECO:0000313" key="3">
    <source>
        <dbReference type="EMBL" id="SFV26343.1"/>
    </source>
</evidence>
<keyword evidence="1" id="KW-0238">DNA-binding</keyword>
<sequence>MRLTKQTGHAIRILIDCALAGDQLIKVADISDRLGVTKQNVFKIVHILSHAGFLTAVRGPNGGVRLAKPATSIKIGDVVRAIEVTRVQVEGGNDPTSNDTDPGNINAMFDDALAAFITVLDQHTLAELAVRSPMGLKQIEEPGEDDHGSSKARSKKPAARGSRRS</sequence>
<dbReference type="EMBL" id="FPCH01000001">
    <property type="protein sequence ID" value="SFV26343.1"/>
    <property type="molecule type" value="Genomic_DNA"/>
</dbReference>
<dbReference type="RefSeq" id="WP_092863554.1">
    <property type="nucleotide sequence ID" value="NZ_FPCH01000001.1"/>
</dbReference>
<gene>
    <name evidence="3" type="ORF">SAMN04488557_0433</name>
</gene>
<feature type="region of interest" description="Disordered" evidence="2">
    <location>
        <begin position="136"/>
        <end position="165"/>
    </location>
</feature>
<dbReference type="Pfam" id="PF02082">
    <property type="entry name" value="Rrf2"/>
    <property type="match status" value="1"/>
</dbReference>
<reference evidence="4" key="1">
    <citation type="submission" date="2016-10" db="EMBL/GenBank/DDBJ databases">
        <authorList>
            <person name="Varghese N."/>
            <person name="Submissions S."/>
        </authorList>
    </citation>
    <scope>NUCLEOTIDE SEQUENCE [LARGE SCALE GENOMIC DNA]</scope>
    <source>
        <strain evidence="4">DSM 1565</strain>
    </source>
</reference>
<dbReference type="AlphaFoldDB" id="A0A1I7MVB3"/>
<dbReference type="Gene3D" id="1.10.10.10">
    <property type="entry name" value="Winged helix-like DNA-binding domain superfamily/Winged helix DNA-binding domain"/>
    <property type="match status" value="1"/>
</dbReference>
<evidence type="ECO:0000313" key="4">
    <source>
        <dbReference type="Proteomes" id="UP000199423"/>
    </source>
</evidence>
<dbReference type="InterPro" id="IPR000944">
    <property type="entry name" value="Tscrpt_reg_Rrf2"/>
</dbReference>
<dbReference type="InterPro" id="IPR036390">
    <property type="entry name" value="WH_DNA-bd_sf"/>
</dbReference>
<dbReference type="GO" id="GO:0003700">
    <property type="term" value="F:DNA-binding transcription factor activity"/>
    <property type="evidence" value="ECO:0007669"/>
    <property type="project" value="TreeGrafter"/>
</dbReference>
<dbReference type="SUPFAM" id="SSF46785">
    <property type="entry name" value="Winged helix' DNA-binding domain"/>
    <property type="match status" value="1"/>
</dbReference>
<dbReference type="PROSITE" id="PS51197">
    <property type="entry name" value="HTH_RRF2_2"/>
    <property type="match status" value="1"/>
</dbReference>